<dbReference type="EMBL" id="DQWE01000229">
    <property type="protein sequence ID" value="HDI83086.1"/>
    <property type="molecule type" value="Genomic_DNA"/>
</dbReference>
<reference evidence="10" key="1">
    <citation type="journal article" date="2020" name="mSystems">
        <title>Genome- and Community-Level Interaction Insights into Carbon Utilization and Element Cycling Functions of Hydrothermarchaeota in Hydrothermal Sediment.</title>
        <authorList>
            <person name="Zhou Z."/>
            <person name="Liu Y."/>
            <person name="Xu W."/>
            <person name="Pan J."/>
            <person name="Luo Z.H."/>
            <person name="Li M."/>
        </authorList>
    </citation>
    <scope>NUCLEOTIDE SEQUENCE [LARGE SCALE GENOMIC DNA]</scope>
    <source>
        <strain evidence="10">HyVt-102</strain>
    </source>
</reference>
<dbReference type="EC" id="2.7.7.13" evidence="2"/>
<dbReference type="InterPro" id="IPR051161">
    <property type="entry name" value="Mannose-6P_isomerase_type2"/>
</dbReference>
<dbReference type="CDD" id="cd02509">
    <property type="entry name" value="GDP-M1P_Guanylyltransferase"/>
    <property type="match status" value="1"/>
</dbReference>
<dbReference type="InterPro" id="IPR005835">
    <property type="entry name" value="NTP_transferase_dom"/>
</dbReference>
<keyword evidence="6" id="KW-0342">GTP-binding</keyword>
<keyword evidence="5" id="KW-0547">Nucleotide-binding</keyword>
<feature type="domain" description="MannoseP isomerase/GMP-like beta-helix" evidence="9">
    <location>
        <begin position="283"/>
        <end position="336"/>
    </location>
</feature>
<keyword evidence="3" id="KW-0808">Transferase</keyword>
<evidence type="ECO:0000313" key="10">
    <source>
        <dbReference type="EMBL" id="HDI83086.1"/>
    </source>
</evidence>
<proteinExistence type="inferred from homology"/>
<dbReference type="SUPFAM" id="SSF53448">
    <property type="entry name" value="Nucleotide-diphospho-sugar transferases"/>
    <property type="match status" value="1"/>
</dbReference>
<dbReference type="Proteomes" id="UP000885847">
    <property type="component" value="Unassembled WGS sequence"/>
</dbReference>
<comment type="similarity">
    <text evidence="1">Belongs to the mannose-6-phosphate isomerase type 2 family.</text>
</comment>
<dbReference type="GO" id="GO:0009298">
    <property type="term" value="P:GDP-mannose biosynthetic process"/>
    <property type="evidence" value="ECO:0007669"/>
    <property type="project" value="TreeGrafter"/>
</dbReference>
<organism evidence="10">
    <name type="scientific">candidate division WOR-3 bacterium</name>
    <dbReference type="NCBI Taxonomy" id="2052148"/>
    <lineage>
        <taxon>Bacteria</taxon>
        <taxon>Bacteria division WOR-3</taxon>
    </lineage>
</organism>
<sequence>MIYGVIMAGGRGERFWPLSRKAYPKQFLALTSDRPLIIETRDRLEGFIDKENIFVVTTDELKDEIVKMGFRQDKLIVEPEGKNTLYAVLLSAIHIIRDDPEAVIYTLPSDHYVGDNQEFATVLKKGMKVAEMNGLGTFGIKPTRPETGYGYIEQGEMVEDGVYRVKRFTEKPNQKLAVEFLKKGGFLWNSGIFVWKAEKIIEEVKTHQPHLTGAIEGLLKDYTDKNIKNLYDAGEPISVDYGVMERSKDVYTVLADFPWDDIGTWAALGRILPSDENGNTIKGDVVALNTTGSILYAENGTILAEGLSNYIVVHTEDATLVIPKNRSQELKNFLKGLKEKYL</sequence>
<keyword evidence="4 10" id="KW-0548">Nucleotidyltransferase</keyword>
<comment type="caution">
    <text evidence="10">The sequence shown here is derived from an EMBL/GenBank/DDBJ whole genome shotgun (WGS) entry which is preliminary data.</text>
</comment>
<evidence type="ECO:0000256" key="6">
    <source>
        <dbReference type="ARBA" id="ARBA00023134"/>
    </source>
</evidence>
<dbReference type="PANTHER" id="PTHR46390:SF1">
    <property type="entry name" value="MANNOSE-1-PHOSPHATE GUANYLYLTRANSFERASE"/>
    <property type="match status" value="1"/>
</dbReference>
<gene>
    <name evidence="10" type="ORF">ENF18_04765</name>
</gene>
<dbReference type="GO" id="GO:0005525">
    <property type="term" value="F:GTP binding"/>
    <property type="evidence" value="ECO:0007669"/>
    <property type="project" value="UniProtKB-KW"/>
</dbReference>
<dbReference type="AlphaFoldDB" id="A0A7C0VC27"/>
<evidence type="ECO:0000259" key="8">
    <source>
        <dbReference type="Pfam" id="PF00483"/>
    </source>
</evidence>
<comment type="catalytic activity">
    <reaction evidence="7">
        <text>alpha-D-mannose 1-phosphate + GTP + H(+) = GDP-alpha-D-mannose + diphosphate</text>
        <dbReference type="Rhea" id="RHEA:15229"/>
        <dbReference type="ChEBI" id="CHEBI:15378"/>
        <dbReference type="ChEBI" id="CHEBI:33019"/>
        <dbReference type="ChEBI" id="CHEBI:37565"/>
        <dbReference type="ChEBI" id="CHEBI:57527"/>
        <dbReference type="ChEBI" id="CHEBI:58409"/>
        <dbReference type="EC" id="2.7.7.13"/>
    </reaction>
</comment>
<evidence type="ECO:0000256" key="1">
    <source>
        <dbReference type="ARBA" id="ARBA00006115"/>
    </source>
</evidence>
<dbReference type="Pfam" id="PF22640">
    <property type="entry name" value="ManC_GMP_beta-helix"/>
    <property type="match status" value="1"/>
</dbReference>
<evidence type="ECO:0000256" key="7">
    <source>
        <dbReference type="ARBA" id="ARBA00047343"/>
    </source>
</evidence>
<feature type="domain" description="Nucleotidyl transferase" evidence="8">
    <location>
        <begin position="4"/>
        <end position="272"/>
    </location>
</feature>
<dbReference type="FunFam" id="3.90.550.10:FF:000046">
    <property type="entry name" value="Mannose-1-phosphate guanylyltransferase (GDP)"/>
    <property type="match status" value="1"/>
</dbReference>
<evidence type="ECO:0000256" key="5">
    <source>
        <dbReference type="ARBA" id="ARBA00022741"/>
    </source>
</evidence>
<dbReference type="PANTHER" id="PTHR46390">
    <property type="entry name" value="MANNOSE-1-PHOSPHATE GUANYLYLTRANSFERASE"/>
    <property type="match status" value="1"/>
</dbReference>
<evidence type="ECO:0000256" key="3">
    <source>
        <dbReference type="ARBA" id="ARBA00022679"/>
    </source>
</evidence>
<dbReference type="InterPro" id="IPR054566">
    <property type="entry name" value="ManC/GMP-like_b-helix"/>
</dbReference>
<evidence type="ECO:0000259" key="9">
    <source>
        <dbReference type="Pfam" id="PF22640"/>
    </source>
</evidence>
<dbReference type="Gene3D" id="3.90.550.10">
    <property type="entry name" value="Spore Coat Polysaccharide Biosynthesis Protein SpsA, Chain A"/>
    <property type="match status" value="1"/>
</dbReference>
<name>A0A7C0VC27_UNCW3</name>
<dbReference type="SUPFAM" id="SSF159283">
    <property type="entry name" value="Guanosine diphospho-D-mannose pyrophosphorylase/mannose-6-phosphate isomerase linker domain"/>
    <property type="match status" value="1"/>
</dbReference>
<protein>
    <recommendedName>
        <fullName evidence="2">mannose-1-phosphate guanylyltransferase</fullName>
        <ecNumber evidence="2">2.7.7.13</ecNumber>
    </recommendedName>
</protein>
<evidence type="ECO:0000256" key="4">
    <source>
        <dbReference type="ARBA" id="ARBA00022695"/>
    </source>
</evidence>
<dbReference type="GO" id="GO:0004475">
    <property type="term" value="F:mannose-1-phosphate guanylyltransferase (GTP) activity"/>
    <property type="evidence" value="ECO:0007669"/>
    <property type="project" value="UniProtKB-EC"/>
</dbReference>
<dbReference type="InterPro" id="IPR029044">
    <property type="entry name" value="Nucleotide-diphossugar_trans"/>
</dbReference>
<dbReference type="Pfam" id="PF00483">
    <property type="entry name" value="NTP_transferase"/>
    <property type="match status" value="1"/>
</dbReference>
<evidence type="ECO:0000256" key="2">
    <source>
        <dbReference type="ARBA" id="ARBA00012387"/>
    </source>
</evidence>
<accession>A0A7C0VC27</accession>
<dbReference type="InterPro" id="IPR049577">
    <property type="entry name" value="GMPP_N"/>
</dbReference>